<sequence>MCQIAVISRGAGRLFGLGCATLRTSGSQMSPRLGVASSCPGTGAPGKLMVLGMLPTPHGAYGAKLSDNWLSSAQVCCHKVDSCRKEGKSHATNIKRQKNDVSKDSLNYRLFGDATDVPGIQGKPVLKLLGFKKAVL</sequence>
<comment type="caution">
    <text evidence="1">The sequence shown here is derived from an EMBL/GenBank/DDBJ whole genome shotgun (WGS) entry which is preliminary data.</text>
</comment>
<keyword evidence="2" id="KW-1185">Reference proteome</keyword>
<dbReference type="AlphaFoldDB" id="A0A3L8SHY3"/>
<protein>
    <submittedName>
        <fullName evidence="1">Uncharacterized protein</fullName>
    </submittedName>
</protein>
<proteinExistence type="predicted"/>
<gene>
    <name evidence="1" type="ORF">DV515_00007756</name>
</gene>
<name>A0A3L8SHY3_CHLGU</name>
<organism evidence="1 2">
    <name type="scientific">Chloebia gouldiae</name>
    <name type="common">Gouldian finch</name>
    <name type="synonym">Erythrura gouldiae</name>
    <dbReference type="NCBI Taxonomy" id="44316"/>
    <lineage>
        <taxon>Eukaryota</taxon>
        <taxon>Metazoa</taxon>
        <taxon>Chordata</taxon>
        <taxon>Craniata</taxon>
        <taxon>Vertebrata</taxon>
        <taxon>Euteleostomi</taxon>
        <taxon>Archelosauria</taxon>
        <taxon>Archosauria</taxon>
        <taxon>Dinosauria</taxon>
        <taxon>Saurischia</taxon>
        <taxon>Theropoda</taxon>
        <taxon>Coelurosauria</taxon>
        <taxon>Aves</taxon>
        <taxon>Neognathae</taxon>
        <taxon>Neoaves</taxon>
        <taxon>Telluraves</taxon>
        <taxon>Australaves</taxon>
        <taxon>Passeriformes</taxon>
        <taxon>Passeroidea</taxon>
        <taxon>Passeridae</taxon>
        <taxon>Chloebia</taxon>
    </lineage>
</organism>
<evidence type="ECO:0000313" key="1">
    <source>
        <dbReference type="EMBL" id="RLW01857.1"/>
    </source>
</evidence>
<accession>A0A3L8SHY3</accession>
<dbReference type="EMBL" id="QUSF01000021">
    <property type="protein sequence ID" value="RLW01857.1"/>
    <property type="molecule type" value="Genomic_DNA"/>
</dbReference>
<dbReference type="Proteomes" id="UP000276834">
    <property type="component" value="Unassembled WGS sequence"/>
</dbReference>
<reference evidence="1 2" key="1">
    <citation type="journal article" date="2018" name="Proc. R. Soc. B">
        <title>A non-coding region near Follistatin controls head colour polymorphism in the Gouldian finch.</title>
        <authorList>
            <person name="Toomey M.B."/>
            <person name="Marques C.I."/>
            <person name="Andrade P."/>
            <person name="Araujo P.M."/>
            <person name="Sabatino S."/>
            <person name="Gazda M.A."/>
            <person name="Afonso S."/>
            <person name="Lopes R.J."/>
            <person name="Corbo J.C."/>
            <person name="Carneiro M."/>
        </authorList>
    </citation>
    <scope>NUCLEOTIDE SEQUENCE [LARGE SCALE GENOMIC DNA]</scope>
    <source>
        <strain evidence="1">Red01</strain>
        <tissue evidence="1">Muscle</tissue>
    </source>
</reference>
<evidence type="ECO:0000313" key="2">
    <source>
        <dbReference type="Proteomes" id="UP000276834"/>
    </source>
</evidence>